<dbReference type="AlphaFoldDB" id="A0A6C0AUR8"/>
<dbReference type="GO" id="GO:0005524">
    <property type="term" value="F:ATP binding"/>
    <property type="evidence" value="ECO:0007669"/>
    <property type="project" value="UniProtKB-KW"/>
</dbReference>
<dbReference type="GO" id="GO:0030983">
    <property type="term" value="F:mismatched DNA binding"/>
    <property type="evidence" value="ECO:0007669"/>
    <property type="project" value="InterPro"/>
</dbReference>
<dbReference type="Pfam" id="PF00488">
    <property type="entry name" value="MutS_V"/>
    <property type="match status" value="1"/>
</dbReference>
<feature type="domain" description="DNA mismatch repair proteins mutS family" evidence="5">
    <location>
        <begin position="399"/>
        <end position="587"/>
    </location>
</feature>
<feature type="transmembrane region" description="Helical" evidence="4">
    <location>
        <begin position="222"/>
        <end position="240"/>
    </location>
</feature>
<dbReference type="GO" id="GO:0005829">
    <property type="term" value="C:cytosol"/>
    <property type="evidence" value="ECO:0007669"/>
    <property type="project" value="TreeGrafter"/>
</dbReference>
<keyword evidence="4" id="KW-0812">Transmembrane</keyword>
<accession>A0A6C0AUR8</accession>
<dbReference type="InterPro" id="IPR000432">
    <property type="entry name" value="DNA_mismatch_repair_MutS_C"/>
</dbReference>
<dbReference type="GO" id="GO:0140664">
    <property type="term" value="F:ATP-dependent DNA damage sensor activity"/>
    <property type="evidence" value="ECO:0007669"/>
    <property type="project" value="InterPro"/>
</dbReference>
<protein>
    <recommendedName>
        <fullName evidence="5">DNA mismatch repair proteins mutS family domain-containing protein</fullName>
    </recommendedName>
</protein>
<evidence type="ECO:0000313" key="6">
    <source>
        <dbReference type="EMBL" id="QHS83100.1"/>
    </source>
</evidence>
<reference evidence="6" key="1">
    <citation type="journal article" date="2020" name="Nature">
        <title>Giant virus diversity and host interactions through global metagenomics.</title>
        <authorList>
            <person name="Schulz F."/>
            <person name="Roux S."/>
            <person name="Paez-Espino D."/>
            <person name="Jungbluth S."/>
            <person name="Walsh D.A."/>
            <person name="Denef V.J."/>
            <person name="McMahon K.D."/>
            <person name="Konstantinidis K.T."/>
            <person name="Eloe-Fadrosh E.A."/>
            <person name="Kyrpides N.C."/>
            <person name="Woyke T."/>
        </authorList>
    </citation>
    <scope>NUCLEOTIDE SEQUENCE</scope>
    <source>
        <strain evidence="6">GVMAG-S-ERX555943-30</strain>
    </source>
</reference>
<keyword evidence="3" id="KW-0238">DNA-binding</keyword>
<evidence type="ECO:0000256" key="3">
    <source>
        <dbReference type="ARBA" id="ARBA00023125"/>
    </source>
</evidence>
<evidence type="ECO:0000259" key="5">
    <source>
        <dbReference type="SMART" id="SM00534"/>
    </source>
</evidence>
<feature type="transmembrane region" description="Helical" evidence="4">
    <location>
        <begin position="152"/>
        <end position="181"/>
    </location>
</feature>
<name>A0A6C0AUR8_9ZZZZ</name>
<evidence type="ECO:0000256" key="1">
    <source>
        <dbReference type="ARBA" id="ARBA00022741"/>
    </source>
</evidence>
<dbReference type="SMART" id="SM00534">
    <property type="entry name" value="MUTSac"/>
    <property type="match status" value="1"/>
</dbReference>
<dbReference type="GO" id="GO:0006298">
    <property type="term" value="P:mismatch repair"/>
    <property type="evidence" value="ECO:0007669"/>
    <property type="project" value="InterPro"/>
</dbReference>
<evidence type="ECO:0000256" key="4">
    <source>
        <dbReference type="SAM" id="Phobius"/>
    </source>
</evidence>
<dbReference type="InterPro" id="IPR045076">
    <property type="entry name" value="MutS"/>
</dbReference>
<keyword evidence="2" id="KW-0067">ATP-binding</keyword>
<keyword evidence="1" id="KW-0547">Nucleotide-binding</keyword>
<dbReference type="EMBL" id="MN738749">
    <property type="protein sequence ID" value="QHS83100.1"/>
    <property type="molecule type" value="Genomic_DNA"/>
</dbReference>
<dbReference type="Gene3D" id="3.40.50.300">
    <property type="entry name" value="P-loop containing nucleotide triphosphate hydrolases"/>
    <property type="match status" value="1"/>
</dbReference>
<dbReference type="PANTHER" id="PTHR11361">
    <property type="entry name" value="DNA MISMATCH REPAIR PROTEIN MUTS FAMILY MEMBER"/>
    <property type="match status" value="1"/>
</dbReference>
<dbReference type="PANTHER" id="PTHR11361:SF99">
    <property type="entry name" value="DNA MISMATCH REPAIR PROTEIN"/>
    <property type="match status" value="1"/>
</dbReference>
<keyword evidence="4" id="KW-0472">Membrane</keyword>
<sequence>MEPDIKLHENDEVPELSSFHLPVCYLEKKYNLSSSLQSDLELVHITQGNNGTDSDNQRKSVYQTILTPSNSFASKMIPKWSEYFTNDVVFLNDTQTIIRNVFDSRLNQQMSPDEVNKMVETWGMFKRDPHFLETYAFIEWERFSDLNRSGTFLQVLSALHILSPVTSLLLPILLLIFPFILLKIQSIPITFSTYIDTLKKIAKNHFIGRSLTNLTSLSFDKIFYFLVTLGLYLLGIYQNIDSCFKFKRNMERMHHALTYTKTFITNSIEKMRHFIVISSECSTYEPFRDDIRKHISQLVSLQERLADLPPLKNVFTQFSQNGYRLRCMYEIFENQDLEQSLLYAMGFEGYLDNICQLGTHIQSKRMNYATYNKETTHIQNQIYPPHVHEDPISNDGTLEKNIVISSPNKSGKTTYLKTFTLNILFSQQFGCGFYDSASIYPYTHFHTYLNIPDTSGRDSLFQAESRRCKEVLDEIQDYNSEDGFRHFCIFDELYSGTNPDEATLAGQAFIEYLCEFSNVNFILTTHYFKICSYCKNHKHIQNYKMDVVVDDNDNFTYTYKIKKGASKIKGGIRVLKDLNYPSAILDKL</sequence>
<evidence type="ECO:0000256" key="2">
    <source>
        <dbReference type="ARBA" id="ARBA00022840"/>
    </source>
</evidence>
<dbReference type="SUPFAM" id="SSF52540">
    <property type="entry name" value="P-loop containing nucleoside triphosphate hydrolases"/>
    <property type="match status" value="1"/>
</dbReference>
<keyword evidence="4" id="KW-1133">Transmembrane helix</keyword>
<dbReference type="InterPro" id="IPR027417">
    <property type="entry name" value="P-loop_NTPase"/>
</dbReference>
<proteinExistence type="predicted"/>
<organism evidence="6">
    <name type="scientific">viral metagenome</name>
    <dbReference type="NCBI Taxonomy" id="1070528"/>
    <lineage>
        <taxon>unclassified sequences</taxon>
        <taxon>metagenomes</taxon>
        <taxon>organismal metagenomes</taxon>
    </lineage>
</organism>